<reference evidence="3" key="1">
    <citation type="submission" date="2021-05" db="EMBL/GenBank/DDBJ databases">
        <title>The genome of the haptophyte Pavlova lutheri (Diacronema luteri, Pavlovales) - a model for lipid biosynthesis in eukaryotic algae.</title>
        <authorList>
            <person name="Hulatt C.J."/>
            <person name="Posewitz M.C."/>
        </authorList>
    </citation>
    <scope>NUCLEOTIDE SEQUENCE</scope>
    <source>
        <strain evidence="3">NIVA-4/92</strain>
    </source>
</reference>
<evidence type="ECO:0000256" key="1">
    <source>
        <dbReference type="SAM" id="MobiDB-lite"/>
    </source>
</evidence>
<dbReference type="EMBL" id="JAGTXO010000026">
    <property type="protein sequence ID" value="KAG8461352.1"/>
    <property type="molecule type" value="Genomic_DNA"/>
</dbReference>
<proteinExistence type="predicted"/>
<accession>A0A8J5XCY2</accession>
<protein>
    <submittedName>
        <fullName evidence="3">Uncharacterized protein</fullName>
    </submittedName>
</protein>
<feature type="region of interest" description="Disordered" evidence="1">
    <location>
        <begin position="323"/>
        <end position="383"/>
    </location>
</feature>
<evidence type="ECO:0000256" key="2">
    <source>
        <dbReference type="SAM" id="Phobius"/>
    </source>
</evidence>
<keyword evidence="2" id="KW-0812">Transmembrane</keyword>
<feature type="transmembrane region" description="Helical" evidence="2">
    <location>
        <begin position="23"/>
        <end position="47"/>
    </location>
</feature>
<feature type="compositionally biased region" description="Acidic residues" evidence="1">
    <location>
        <begin position="359"/>
        <end position="383"/>
    </location>
</feature>
<name>A0A8J5XCY2_DIALT</name>
<keyword evidence="2" id="KW-0472">Membrane</keyword>
<sequence>MATDDDDPFGERDPAPGPGAGGSFGPCCVVVALVTALVGVLATFGGVPLAAHHGPRLPLAVQRAILDLLMGSHVQQLSAAQPDALKEVFFGGEPWIVQCSRTGVVSAAFVKAPTYLGNLTTFALLDCEEPLPSGKSTRERFKLGGAALFTAANGNGPRPVPASALTSAYALAAHVRSAVALPLAAVTSDEQLAAGCHARPCLVLSERAVSGATAQRIAAQHRTLRIVTVPASHELRHRDGALALALARVDALVTAEPTAEGDGEDGGAGAPSGSANAQAKWLERVYDGQLGDERALAAFASTIPPRAAAASLGWFDEVPAPPAVASRRTRGQQRTDEASRRAQMAREEEAYAKSLFAADDADDDDADGGDEGDTVEEVEQFDE</sequence>
<dbReference type="Proteomes" id="UP000751190">
    <property type="component" value="Unassembled WGS sequence"/>
</dbReference>
<organism evidence="3 4">
    <name type="scientific">Diacronema lutheri</name>
    <name type="common">Unicellular marine alga</name>
    <name type="synonym">Monochrysis lutheri</name>
    <dbReference type="NCBI Taxonomy" id="2081491"/>
    <lineage>
        <taxon>Eukaryota</taxon>
        <taxon>Haptista</taxon>
        <taxon>Haptophyta</taxon>
        <taxon>Pavlovophyceae</taxon>
        <taxon>Pavlovales</taxon>
        <taxon>Pavlovaceae</taxon>
        <taxon>Diacronema</taxon>
    </lineage>
</organism>
<keyword evidence="2" id="KW-1133">Transmembrane helix</keyword>
<feature type="compositionally biased region" description="Basic and acidic residues" evidence="1">
    <location>
        <begin position="333"/>
        <end position="351"/>
    </location>
</feature>
<evidence type="ECO:0000313" key="3">
    <source>
        <dbReference type="EMBL" id="KAG8461352.1"/>
    </source>
</evidence>
<gene>
    <name evidence="3" type="ORF">KFE25_010539</name>
</gene>
<dbReference type="OMA" id="YCKNDKQ"/>
<comment type="caution">
    <text evidence="3">The sequence shown here is derived from an EMBL/GenBank/DDBJ whole genome shotgun (WGS) entry which is preliminary data.</text>
</comment>
<dbReference type="AlphaFoldDB" id="A0A8J5XCY2"/>
<dbReference type="OrthoDB" id="155590at2759"/>
<feature type="region of interest" description="Disordered" evidence="1">
    <location>
        <begin position="256"/>
        <end position="275"/>
    </location>
</feature>
<keyword evidence="4" id="KW-1185">Reference proteome</keyword>
<evidence type="ECO:0000313" key="4">
    <source>
        <dbReference type="Proteomes" id="UP000751190"/>
    </source>
</evidence>